<dbReference type="AlphaFoldDB" id="A0A317ZIN3"/>
<organism evidence="2 3">
    <name type="scientific">Coraliomargarita sinensis</name>
    <dbReference type="NCBI Taxonomy" id="2174842"/>
    <lineage>
        <taxon>Bacteria</taxon>
        <taxon>Pseudomonadati</taxon>
        <taxon>Verrucomicrobiota</taxon>
        <taxon>Opitutia</taxon>
        <taxon>Puniceicoccales</taxon>
        <taxon>Coraliomargaritaceae</taxon>
        <taxon>Coraliomargarita</taxon>
    </lineage>
</organism>
<reference evidence="2 3" key="1">
    <citation type="submission" date="2018-05" db="EMBL/GenBank/DDBJ databases">
        <title>Coraliomargarita sinensis sp. nov., isolated from a marine solar saltern.</title>
        <authorList>
            <person name="Zhou L.Y."/>
        </authorList>
    </citation>
    <scope>NUCLEOTIDE SEQUENCE [LARGE SCALE GENOMIC DNA]</scope>
    <source>
        <strain evidence="2 3">WN38</strain>
    </source>
</reference>
<protein>
    <submittedName>
        <fullName evidence="2">Uncharacterized protein</fullName>
    </submittedName>
</protein>
<evidence type="ECO:0000313" key="3">
    <source>
        <dbReference type="Proteomes" id="UP000247099"/>
    </source>
</evidence>
<dbReference type="RefSeq" id="WP_110130628.1">
    <property type="nucleotide sequence ID" value="NZ_QHJQ01000003.1"/>
</dbReference>
<evidence type="ECO:0000256" key="1">
    <source>
        <dbReference type="SAM" id="MobiDB-lite"/>
    </source>
</evidence>
<gene>
    <name evidence="2" type="ORF">DDZ13_06560</name>
</gene>
<keyword evidence="3" id="KW-1185">Reference proteome</keyword>
<dbReference type="EMBL" id="QHJQ01000003">
    <property type="protein sequence ID" value="PXA04822.1"/>
    <property type="molecule type" value="Genomic_DNA"/>
</dbReference>
<dbReference type="Proteomes" id="UP000247099">
    <property type="component" value="Unassembled WGS sequence"/>
</dbReference>
<evidence type="ECO:0000313" key="2">
    <source>
        <dbReference type="EMBL" id="PXA04822.1"/>
    </source>
</evidence>
<accession>A0A317ZIN3</accession>
<dbReference type="InParanoid" id="A0A317ZIN3"/>
<feature type="region of interest" description="Disordered" evidence="1">
    <location>
        <begin position="30"/>
        <end position="49"/>
    </location>
</feature>
<comment type="caution">
    <text evidence="2">The sequence shown here is derived from an EMBL/GenBank/DDBJ whole genome shotgun (WGS) entry which is preliminary data.</text>
</comment>
<name>A0A317ZIN3_9BACT</name>
<proteinExistence type="predicted"/>
<sequence length="74" mass="8310">MRTEITITKGLTYEAATCRLSFSSGEVEKEGRVVANSTPTEIEGRGKTEEEAKENLLEMLNVWAMRIEEMEATL</sequence>